<gene>
    <name evidence="1" type="ORF">Cva_00664</name>
</gene>
<name>A0A0K8MBZ0_9PROT</name>
<dbReference type="AlphaFoldDB" id="A0A0K8MBZ0"/>
<dbReference type="EMBL" id="BBVC01000022">
    <property type="protein sequence ID" value="GAO98021.1"/>
    <property type="molecule type" value="Genomic_DNA"/>
</dbReference>
<accession>A0A0K8MBZ0</accession>
<evidence type="ECO:0000313" key="1">
    <source>
        <dbReference type="EMBL" id="GAO98021.1"/>
    </source>
</evidence>
<organism evidence="1 2">
    <name type="scientific">Caedimonas varicaedens</name>
    <dbReference type="NCBI Taxonomy" id="1629334"/>
    <lineage>
        <taxon>Bacteria</taxon>
        <taxon>Pseudomonadati</taxon>
        <taxon>Pseudomonadota</taxon>
        <taxon>Alphaproteobacteria</taxon>
        <taxon>Holosporales</taxon>
        <taxon>Caedimonadaceae</taxon>
        <taxon>Caedimonas</taxon>
    </lineage>
</organism>
<proteinExistence type="predicted"/>
<sequence length="257" mass="30323">MFFDDRLRFPFIFDRDNVTFSEGCATLLNKRFDMSYTCGGEYQKDYVELKEDTDCKISHYKSRQLKGNCYDSNAKFTDDKKDEIRQLILKKRRIVNAPYLLWDCLLSINAQIKQNADEKYTEPLDAVSMFDLEMGDVWSDFQKNNFESYLSADGKKNIYPTISYKTLTDSLDHYYLILKRESKTDYKLNSFLWASHQIVENDLLPIYKQRFPESFNMHSRIGSLQDALQKQFDTEKTHSKELATQLRILNSAINDTE</sequence>
<keyword evidence="2" id="KW-1185">Reference proteome</keyword>
<dbReference type="Proteomes" id="UP000036771">
    <property type="component" value="Unassembled WGS sequence"/>
</dbReference>
<evidence type="ECO:0000313" key="2">
    <source>
        <dbReference type="Proteomes" id="UP000036771"/>
    </source>
</evidence>
<reference evidence="1 2" key="1">
    <citation type="submission" date="2015-03" db="EMBL/GenBank/DDBJ databases">
        <title>Caedibacter varicaedens, whole genome shotgun sequence.</title>
        <authorList>
            <person name="Suzuki H."/>
            <person name="Dapper A.L."/>
            <person name="Gibson A.K."/>
            <person name="Jackson C."/>
            <person name="Lee H."/>
            <person name="Pejaver V.R."/>
            <person name="Doak T."/>
            <person name="Lynch M."/>
        </authorList>
    </citation>
    <scope>NUCLEOTIDE SEQUENCE [LARGE SCALE GENOMIC DNA]</scope>
</reference>
<comment type="caution">
    <text evidence="1">The sequence shown here is derived from an EMBL/GenBank/DDBJ whole genome shotgun (WGS) entry which is preliminary data.</text>
</comment>
<protein>
    <submittedName>
        <fullName evidence="1">Uncharacterized protein</fullName>
    </submittedName>
</protein>
<dbReference type="STRING" id="1629334.Cva_00664"/>